<proteinExistence type="predicted"/>
<protein>
    <submittedName>
        <fullName evidence="1">TrmH family RNA methyltransferase</fullName>
    </submittedName>
</protein>
<keyword evidence="1" id="KW-0808">Transferase</keyword>
<gene>
    <name evidence="1" type="ORF">E0946_05820</name>
</gene>
<sequence length="272" mass="30387">MKNINHFSQSKFSSLSPVHQLKALDKLVSSLSQSLSQKNNNFELKENIVHCISWMQSPLPEYVSQLSQALQQEESFDKISNALVQYQRARGKSFKDYQIQVRKGDGLKVVDAEAQRKAQQIILILDNLRSAFNIGSIFRTAECLNLQAIYLCGVCATPESAALKKTAMGTEDKVQWKYFPQTETAILTAKSEGYYIYALETAAKAKSIYEVKYQFPLALVVGNESLGISQNTLKLCDSFLAIPVQGWKNSLNVAVACAICAYQIVWGNLPQK</sequence>
<evidence type="ECO:0000313" key="2">
    <source>
        <dbReference type="Proteomes" id="UP000294588"/>
    </source>
</evidence>
<accession>A0AC61QIB5</accession>
<reference evidence="1" key="1">
    <citation type="submission" date="2019-03" db="EMBL/GenBank/DDBJ databases">
        <title>Candidatus Syntrophosphaera thermopropionivorans: a novel player in syntrophic propionate oxidation during anaerobic digestion.</title>
        <authorList>
            <person name="Dyksma S."/>
        </authorList>
    </citation>
    <scope>NUCLEOTIDE SEQUENCE</scope>
    <source>
        <strain evidence="1">W5</strain>
    </source>
</reference>
<organism evidence="1 2">
    <name type="scientific">Candidatus Syntrophosphaera thermopropionivorans</name>
    <dbReference type="NCBI Taxonomy" id="2593015"/>
    <lineage>
        <taxon>Bacteria</taxon>
        <taxon>Pseudomonadati</taxon>
        <taxon>Candidatus Cloacimonadota</taxon>
        <taxon>Candidatus Cloacimonadia</taxon>
        <taxon>Candidatus Cloacimonadales</taxon>
        <taxon>Candidatus Cloacimonadaceae</taxon>
        <taxon>Candidatus Syntrophosphaera</taxon>
    </lineage>
</organism>
<dbReference type="Proteomes" id="UP000294588">
    <property type="component" value="Unassembled WGS sequence"/>
</dbReference>
<evidence type="ECO:0000313" key="1">
    <source>
        <dbReference type="EMBL" id="TDF72693.1"/>
    </source>
</evidence>
<keyword evidence="1" id="KW-0489">Methyltransferase</keyword>
<dbReference type="EMBL" id="SMOG01000020">
    <property type="protein sequence ID" value="TDF72693.1"/>
    <property type="molecule type" value="Genomic_DNA"/>
</dbReference>
<keyword evidence="2" id="KW-1185">Reference proteome</keyword>
<name>A0AC61QIB5_9BACT</name>
<comment type="caution">
    <text evidence="1">The sequence shown here is derived from an EMBL/GenBank/DDBJ whole genome shotgun (WGS) entry which is preliminary data.</text>
</comment>